<dbReference type="OrthoDB" id="9810331at2"/>
<evidence type="ECO:0000259" key="1">
    <source>
        <dbReference type="Pfam" id="PF24986"/>
    </source>
</evidence>
<dbReference type="InterPro" id="IPR011033">
    <property type="entry name" value="PRC_barrel-like_sf"/>
</dbReference>
<dbReference type="EMBL" id="CP029619">
    <property type="protein sequence ID" value="AWN81765.1"/>
    <property type="molecule type" value="Genomic_DNA"/>
</dbReference>
<keyword evidence="3" id="KW-1185">Reference proteome</keyword>
<gene>
    <name evidence="2" type="primary">rimM</name>
    <name evidence="2" type="ORF">DK880_00437</name>
</gene>
<dbReference type="RefSeq" id="WP_109997190.1">
    <property type="nucleotide sequence ID" value="NZ_CP029619.1"/>
</dbReference>
<evidence type="ECO:0000313" key="2">
    <source>
        <dbReference type="EMBL" id="AWN81765.1"/>
    </source>
</evidence>
<accession>A0A2Z3LGX3</accession>
<dbReference type="Pfam" id="PF24986">
    <property type="entry name" value="PRC_RimM"/>
    <property type="match status" value="1"/>
</dbReference>
<name>A0A2Z3LGX3_9BACT</name>
<dbReference type="Gene3D" id="2.30.30.240">
    <property type="entry name" value="PRC-barrel domain"/>
    <property type="match status" value="1"/>
</dbReference>
<dbReference type="Proteomes" id="UP000245872">
    <property type="component" value="Chromosome"/>
</dbReference>
<proteinExistence type="predicted"/>
<sequence>MARRSIAIELFYTAIQEEKYFHTGFLRKPTGINGEILATWLYPLADKVLLQLPALFVERNHVKVPYVIQRSIPLTEKQSVLTLKGISSKTEAYWLRNLPLFLPLPLQPTEESSAELAAIVGYVVEDQLLGQLGKVESIHCMRNKYVVSLTYKGKELLIPYEAPFLVDVNDKQQTITVALPEDYLTVML</sequence>
<dbReference type="AlphaFoldDB" id="A0A2Z3LGX3"/>
<protein>
    <submittedName>
        <fullName evidence="2">Ribosome maturation factor RimM</fullName>
    </submittedName>
</protein>
<dbReference type="KEGG" id="cher:DK880_00437"/>
<feature type="domain" description="Ribosome maturation factor RimM PRC barrel" evidence="1">
    <location>
        <begin position="119"/>
        <end position="182"/>
    </location>
</feature>
<dbReference type="InterPro" id="IPR056792">
    <property type="entry name" value="PRC_RimM"/>
</dbReference>
<reference evidence="2 3" key="1">
    <citation type="submission" date="2018-05" db="EMBL/GenBank/DDBJ databases">
        <title>Candidatus Cardinium hertigii Genome Assembly.</title>
        <authorList>
            <person name="Showmaker K.C."/>
            <person name="Walden K.O."/>
            <person name="Fields C.J."/>
            <person name="Lambert K.N."/>
            <person name="Hudson M.E."/>
        </authorList>
    </citation>
    <scope>NUCLEOTIDE SEQUENCE [LARGE SCALE GENOMIC DNA]</scope>
    <source>
        <strain evidence="3">cHgTN10</strain>
    </source>
</reference>
<dbReference type="SUPFAM" id="SSF50346">
    <property type="entry name" value="PRC-barrel domain"/>
    <property type="match status" value="1"/>
</dbReference>
<evidence type="ECO:0000313" key="3">
    <source>
        <dbReference type="Proteomes" id="UP000245872"/>
    </source>
</evidence>
<organism evidence="2 3">
    <name type="scientific">Candidatus Cardinium hertigii</name>
    <dbReference type="NCBI Taxonomy" id="247481"/>
    <lineage>
        <taxon>Bacteria</taxon>
        <taxon>Pseudomonadati</taxon>
        <taxon>Bacteroidota</taxon>
        <taxon>Cytophagia</taxon>
        <taxon>Cytophagales</taxon>
        <taxon>Amoebophilaceae</taxon>
        <taxon>Candidatus Cardinium</taxon>
    </lineage>
</organism>